<dbReference type="RefSeq" id="WP_163915680.1">
    <property type="nucleotide sequence ID" value="NZ_JAAGWD010000006.1"/>
</dbReference>
<protein>
    <submittedName>
        <fullName evidence="2">Uncharacterized protein</fullName>
    </submittedName>
</protein>
<feature type="chain" id="PRO_5025377136" evidence="1">
    <location>
        <begin position="22"/>
        <end position="237"/>
    </location>
</feature>
<keyword evidence="1" id="KW-0732">Signal</keyword>
<dbReference type="AlphaFoldDB" id="A0A6B3LPF0"/>
<accession>A0A6B3LPF0</accession>
<comment type="caution">
    <text evidence="2">The sequence shown here is derived from an EMBL/GenBank/DDBJ whole genome shotgun (WGS) entry which is preliminary data.</text>
</comment>
<organism evidence="2 3">
    <name type="scientific">Pontibacter burrus</name>
    <dbReference type="NCBI Taxonomy" id="2704466"/>
    <lineage>
        <taxon>Bacteria</taxon>
        <taxon>Pseudomonadati</taxon>
        <taxon>Bacteroidota</taxon>
        <taxon>Cytophagia</taxon>
        <taxon>Cytophagales</taxon>
        <taxon>Hymenobacteraceae</taxon>
        <taxon>Pontibacter</taxon>
    </lineage>
</organism>
<dbReference type="PROSITE" id="PS51257">
    <property type="entry name" value="PROKAR_LIPOPROTEIN"/>
    <property type="match status" value="1"/>
</dbReference>
<dbReference type="EMBL" id="JAAGWD010000006">
    <property type="protein sequence ID" value="NEM98782.1"/>
    <property type="molecule type" value="Genomic_DNA"/>
</dbReference>
<evidence type="ECO:0000313" key="2">
    <source>
        <dbReference type="EMBL" id="NEM98782.1"/>
    </source>
</evidence>
<keyword evidence="3" id="KW-1185">Reference proteome</keyword>
<feature type="signal peptide" evidence="1">
    <location>
        <begin position="1"/>
        <end position="21"/>
    </location>
</feature>
<gene>
    <name evidence="2" type="ORF">GXP69_13840</name>
</gene>
<proteinExistence type="predicted"/>
<dbReference type="Proteomes" id="UP000474777">
    <property type="component" value="Unassembled WGS sequence"/>
</dbReference>
<sequence length="237" mass="26269">MKKLLALMPLLFGAAACFGQAAVEIPGSFKSTHVKNTTVGAKTTLAFSNPHEGVKGSPFYFDSPQKAEIVIGGATYSDLEAMYNVYDNQVLYRNKQGNEFMLPADKVDKLVLTDPASNNTLSFVKFNAGKAGSAKLTPVLFEGSAIRLFIVPEITHRKADYTGAYNADRRYDEFVKKQDYYLVKNGGEPEKVKLNKKSLLQLVNDKSKQVEAFIKNEQVNVSSEEGWVKVLAYYESL</sequence>
<evidence type="ECO:0000313" key="3">
    <source>
        <dbReference type="Proteomes" id="UP000474777"/>
    </source>
</evidence>
<reference evidence="2 3" key="1">
    <citation type="submission" date="2020-02" db="EMBL/GenBank/DDBJ databases">
        <authorList>
            <person name="Kim M.K."/>
        </authorList>
    </citation>
    <scope>NUCLEOTIDE SEQUENCE [LARGE SCALE GENOMIC DNA]</scope>
    <source>
        <strain evidence="2 3">BT327</strain>
    </source>
</reference>
<name>A0A6B3LPF0_9BACT</name>
<evidence type="ECO:0000256" key="1">
    <source>
        <dbReference type="SAM" id="SignalP"/>
    </source>
</evidence>